<feature type="region of interest" description="Disordered" evidence="1">
    <location>
        <begin position="1"/>
        <end position="35"/>
    </location>
</feature>
<organism evidence="2 3">
    <name type="scientific">Morus notabilis</name>
    <dbReference type="NCBI Taxonomy" id="981085"/>
    <lineage>
        <taxon>Eukaryota</taxon>
        <taxon>Viridiplantae</taxon>
        <taxon>Streptophyta</taxon>
        <taxon>Embryophyta</taxon>
        <taxon>Tracheophyta</taxon>
        <taxon>Spermatophyta</taxon>
        <taxon>Magnoliopsida</taxon>
        <taxon>eudicotyledons</taxon>
        <taxon>Gunneridae</taxon>
        <taxon>Pentapetalae</taxon>
        <taxon>rosids</taxon>
        <taxon>fabids</taxon>
        <taxon>Rosales</taxon>
        <taxon>Moraceae</taxon>
        <taxon>Moreae</taxon>
        <taxon>Morus</taxon>
    </lineage>
</organism>
<dbReference type="AlphaFoldDB" id="W9R265"/>
<proteinExistence type="predicted"/>
<dbReference type="Proteomes" id="UP000030645">
    <property type="component" value="Unassembled WGS sequence"/>
</dbReference>
<evidence type="ECO:0000256" key="1">
    <source>
        <dbReference type="SAM" id="MobiDB-lite"/>
    </source>
</evidence>
<accession>W9R265</accession>
<reference evidence="3" key="1">
    <citation type="submission" date="2013-01" db="EMBL/GenBank/DDBJ databases">
        <title>Draft Genome Sequence of a Mulberry Tree, Morus notabilis C.K. Schneid.</title>
        <authorList>
            <person name="He N."/>
            <person name="Zhao S."/>
        </authorList>
    </citation>
    <scope>NUCLEOTIDE SEQUENCE</scope>
</reference>
<dbReference type="EMBL" id="KE344502">
    <property type="protein sequence ID" value="EXB64652.1"/>
    <property type="molecule type" value="Genomic_DNA"/>
</dbReference>
<name>W9R265_9ROSA</name>
<protein>
    <submittedName>
        <fullName evidence="2">Uncharacterized protein</fullName>
    </submittedName>
</protein>
<evidence type="ECO:0000313" key="3">
    <source>
        <dbReference type="Proteomes" id="UP000030645"/>
    </source>
</evidence>
<sequence length="79" mass="8720">MGAHSSKSKLSNGLAMEKKTRRSRNEVGLAFPETEKTTSDEALLYGYGHGRRASSLGLRIERISGEEAKGRKKEETPQL</sequence>
<gene>
    <name evidence="2" type="ORF">L484_017985</name>
</gene>
<evidence type="ECO:0000313" key="2">
    <source>
        <dbReference type="EMBL" id="EXB64652.1"/>
    </source>
</evidence>
<keyword evidence="3" id="KW-1185">Reference proteome</keyword>